<dbReference type="KEGG" id="csq:CSCA_0354"/>
<evidence type="ECO:0000256" key="1">
    <source>
        <dbReference type="ARBA" id="ARBA00023015"/>
    </source>
</evidence>
<dbReference type="AlphaFoldDB" id="A0A0E3JLZ2"/>
<dbReference type="RefSeq" id="WP_032076262.1">
    <property type="nucleotide sequence ID" value="NZ_CP009933.1"/>
</dbReference>
<keyword evidence="3" id="KW-0804">Transcription</keyword>
<dbReference type="Pfam" id="PF00392">
    <property type="entry name" value="GntR"/>
    <property type="match status" value="1"/>
</dbReference>
<dbReference type="STRING" id="1548.CSCA_0354"/>
<dbReference type="SMART" id="SM00895">
    <property type="entry name" value="FCD"/>
    <property type="match status" value="1"/>
</dbReference>
<dbReference type="CDD" id="cd07377">
    <property type="entry name" value="WHTH_GntR"/>
    <property type="match status" value="1"/>
</dbReference>
<proteinExistence type="predicted"/>
<keyword evidence="6" id="KW-1185">Reference proteome</keyword>
<evidence type="ECO:0000256" key="3">
    <source>
        <dbReference type="ARBA" id="ARBA00023163"/>
    </source>
</evidence>
<dbReference type="GO" id="GO:0003677">
    <property type="term" value="F:DNA binding"/>
    <property type="evidence" value="ECO:0007669"/>
    <property type="project" value="UniProtKB-KW"/>
</dbReference>
<dbReference type="InterPro" id="IPR000524">
    <property type="entry name" value="Tscrpt_reg_HTH_GntR"/>
</dbReference>
<keyword evidence="1" id="KW-0805">Transcription regulation</keyword>
<dbReference type="SMART" id="SM00345">
    <property type="entry name" value="HTH_GNTR"/>
    <property type="match status" value="1"/>
</dbReference>
<dbReference type="Proteomes" id="UP000033115">
    <property type="component" value="Chromosome"/>
</dbReference>
<dbReference type="HOGENOM" id="CLU_017584_9_3_9"/>
<evidence type="ECO:0000259" key="4">
    <source>
        <dbReference type="PROSITE" id="PS50949"/>
    </source>
</evidence>
<dbReference type="PROSITE" id="PS50949">
    <property type="entry name" value="HTH_GNTR"/>
    <property type="match status" value="1"/>
</dbReference>
<reference evidence="5 6" key="1">
    <citation type="journal article" date="2015" name="J. Biotechnol.">
        <title>Complete genome sequence of a malodorant-producing acetogen, Clostridium scatologenes ATCC 25775(T).</title>
        <authorList>
            <person name="Zhu Z."/>
            <person name="Guo T."/>
            <person name="Zheng H."/>
            <person name="Song T."/>
            <person name="Ouyang P."/>
            <person name="Xie J."/>
        </authorList>
    </citation>
    <scope>NUCLEOTIDE SEQUENCE [LARGE SCALE GENOMIC DNA]</scope>
    <source>
        <strain evidence="5 6">ATCC 25775</strain>
    </source>
</reference>
<protein>
    <submittedName>
        <fullName evidence="5">GntR family transcriptional regulator</fullName>
    </submittedName>
</protein>
<name>A0A0E3JLZ2_CLOSL</name>
<keyword evidence="2" id="KW-0238">DNA-binding</keyword>
<dbReference type="Pfam" id="PF07729">
    <property type="entry name" value="FCD"/>
    <property type="match status" value="1"/>
</dbReference>
<dbReference type="InterPro" id="IPR036390">
    <property type="entry name" value="WH_DNA-bd_sf"/>
</dbReference>
<dbReference type="Gene3D" id="1.10.10.10">
    <property type="entry name" value="Winged helix-like DNA-binding domain superfamily/Winged helix DNA-binding domain"/>
    <property type="match status" value="1"/>
</dbReference>
<dbReference type="PRINTS" id="PR00035">
    <property type="entry name" value="HTHGNTR"/>
</dbReference>
<dbReference type="SUPFAM" id="SSF48008">
    <property type="entry name" value="GntR ligand-binding domain-like"/>
    <property type="match status" value="1"/>
</dbReference>
<evidence type="ECO:0000313" key="5">
    <source>
        <dbReference type="EMBL" id="AKA67479.1"/>
    </source>
</evidence>
<dbReference type="PANTHER" id="PTHR43537:SF5">
    <property type="entry name" value="UXU OPERON TRANSCRIPTIONAL REGULATOR"/>
    <property type="match status" value="1"/>
</dbReference>
<dbReference type="InterPro" id="IPR011711">
    <property type="entry name" value="GntR_C"/>
</dbReference>
<gene>
    <name evidence="5" type="ORF">CSCA_0354</name>
</gene>
<dbReference type="EMBL" id="CP009933">
    <property type="protein sequence ID" value="AKA67479.1"/>
    <property type="molecule type" value="Genomic_DNA"/>
</dbReference>
<dbReference type="PANTHER" id="PTHR43537">
    <property type="entry name" value="TRANSCRIPTIONAL REGULATOR, GNTR FAMILY"/>
    <property type="match status" value="1"/>
</dbReference>
<sequence>MSFNPVSSKKLYLQIYNQILSQIQLGIFKIGDKLPPERELCAQFNVSRAPVRQALSALELNGYIYSRQGEGVFVMSIQPNTGDNKSDTMLESVTPEEIVEARMNIEPIIAKFAAERATDEEIMNIQRIENKFEEEANEGIYNPETDEELHSEIAKASHNDLFIKFTNDINNVMREQKMWILLRDRTVTKPEYRNINVSEHKAIVKSIKSRNSEEAMKEMTKHMNNLYDRYWKE</sequence>
<dbReference type="GO" id="GO:0003700">
    <property type="term" value="F:DNA-binding transcription factor activity"/>
    <property type="evidence" value="ECO:0007669"/>
    <property type="project" value="InterPro"/>
</dbReference>
<feature type="domain" description="HTH gntR-type" evidence="4">
    <location>
        <begin position="9"/>
        <end position="77"/>
    </location>
</feature>
<dbReference type="Gene3D" id="1.20.120.530">
    <property type="entry name" value="GntR ligand-binding domain-like"/>
    <property type="match status" value="1"/>
</dbReference>
<dbReference type="InterPro" id="IPR036388">
    <property type="entry name" value="WH-like_DNA-bd_sf"/>
</dbReference>
<organism evidence="5 6">
    <name type="scientific">Clostridium scatologenes</name>
    <dbReference type="NCBI Taxonomy" id="1548"/>
    <lineage>
        <taxon>Bacteria</taxon>
        <taxon>Bacillati</taxon>
        <taxon>Bacillota</taxon>
        <taxon>Clostridia</taxon>
        <taxon>Eubacteriales</taxon>
        <taxon>Clostridiaceae</taxon>
        <taxon>Clostridium</taxon>
    </lineage>
</organism>
<evidence type="ECO:0000256" key="2">
    <source>
        <dbReference type="ARBA" id="ARBA00023125"/>
    </source>
</evidence>
<dbReference type="InterPro" id="IPR008920">
    <property type="entry name" value="TF_FadR/GntR_C"/>
</dbReference>
<dbReference type="SUPFAM" id="SSF46785">
    <property type="entry name" value="Winged helix' DNA-binding domain"/>
    <property type="match status" value="1"/>
</dbReference>
<evidence type="ECO:0000313" key="6">
    <source>
        <dbReference type="Proteomes" id="UP000033115"/>
    </source>
</evidence>
<accession>A0A0E3JLZ2</accession>